<feature type="region of interest" description="Disordered" evidence="1">
    <location>
        <begin position="1"/>
        <end position="23"/>
    </location>
</feature>
<reference evidence="2 3" key="1">
    <citation type="journal article" date="2024" name="Ann. Entomol. Soc. Am.">
        <title>Genomic analyses of the southern and eastern yellowjacket wasps (Hymenoptera: Vespidae) reveal evolutionary signatures of social life.</title>
        <authorList>
            <person name="Catto M.A."/>
            <person name="Caine P.B."/>
            <person name="Orr S.E."/>
            <person name="Hunt B.G."/>
            <person name="Goodisman M.A.D."/>
        </authorList>
    </citation>
    <scope>NUCLEOTIDE SEQUENCE [LARGE SCALE GENOMIC DNA]</scope>
    <source>
        <strain evidence="2">233</strain>
        <tissue evidence="2">Head and thorax</tissue>
    </source>
</reference>
<proteinExistence type="predicted"/>
<sequence length="79" mass="9092">MANYNHTNVYANHPTSLAPNGDPIKLPENLETLPRAEHFPTQRHRWNTNEVSTYMIYDVPRQGSIRKTSISRLDSTLIT</sequence>
<gene>
    <name evidence="2" type="ORF">V1478_009621</name>
</gene>
<dbReference type="AlphaFoldDB" id="A0ABD2AQ58"/>
<evidence type="ECO:0000313" key="3">
    <source>
        <dbReference type="Proteomes" id="UP001607302"/>
    </source>
</evidence>
<protein>
    <submittedName>
        <fullName evidence="2">Calmodulin-binding transcription activator 2-like isoform X5</fullName>
    </submittedName>
</protein>
<organism evidence="2 3">
    <name type="scientific">Vespula squamosa</name>
    <name type="common">Southern yellow jacket</name>
    <name type="synonym">Wasp</name>
    <dbReference type="NCBI Taxonomy" id="30214"/>
    <lineage>
        <taxon>Eukaryota</taxon>
        <taxon>Metazoa</taxon>
        <taxon>Ecdysozoa</taxon>
        <taxon>Arthropoda</taxon>
        <taxon>Hexapoda</taxon>
        <taxon>Insecta</taxon>
        <taxon>Pterygota</taxon>
        <taxon>Neoptera</taxon>
        <taxon>Endopterygota</taxon>
        <taxon>Hymenoptera</taxon>
        <taxon>Apocrita</taxon>
        <taxon>Aculeata</taxon>
        <taxon>Vespoidea</taxon>
        <taxon>Vespidae</taxon>
        <taxon>Vespinae</taxon>
        <taxon>Vespula</taxon>
    </lineage>
</organism>
<name>A0ABD2AQ58_VESSQ</name>
<evidence type="ECO:0000313" key="2">
    <source>
        <dbReference type="EMBL" id="KAL2722758.1"/>
    </source>
</evidence>
<accession>A0ABD2AQ58</accession>
<dbReference type="EMBL" id="JAUDFV010000141">
    <property type="protein sequence ID" value="KAL2722758.1"/>
    <property type="molecule type" value="Genomic_DNA"/>
</dbReference>
<dbReference type="Proteomes" id="UP001607302">
    <property type="component" value="Unassembled WGS sequence"/>
</dbReference>
<keyword evidence="3" id="KW-1185">Reference proteome</keyword>
<feature type="compositionally biased region" description="Polar residues" evidence="1">
    <location>
        <begin position="1"/>
        <end position="18"/>
    </location>
</feature>
<evidence type="ECO:0000256" key="1">
    <source>
        <dbReference type="SAM" id="MobiDB-lite"/>
    </source>
</evidence>
<comment type="caution">
    <text evidence="2">The sequence shown here is derived from an EMBL/GenBank/DDBJ whole genome shotgun (WGS) entry which is preliminary data.</text>
</comment>